<accession>A0ABS1RK14</accession>
<sequence>MTKIKFIDARFADPDEDEFALKRRFEWHLRKLRALRDGVSPKVPGDFEDELRWNEDLIAVHLSEKDRTKVLRRARRVMRARAKVGEEPGAALHAVRPRQSLPRAPEADGMRRSPSSDVAFAAQGRQTRRKCPSCGGVASFRTQALANRRSRGGRSDVPRSC</sequence>
<dbReference type="RefSeq" id="WP_143540593.1">
    <property type="nucleotide sequence ID" value="NZ_JAESIL010000052.1"/>
</dbReference>
<organism evidence="2 3">
    <name type="scientific">Rhodovulum visakhapatnamense</name>
    <dbReference type="NCBI Taxonomy" id="364297"/>
    <lineage>
        <taxon>Bacteria</taxon>
        <taxon>Pseudomonadati</taxon>
        <taxon>Pseudomonadota</taxon>
        <taxon>Alphaproteobacteria</taxon>
        <taxon>Rhodobacterales</taxon>
        <taxon>Paracoccaceae</taxon>
        <taxon>Rhodovulum</taxon>
    </lineage>
</organism>
<evidence type="ECO:0000256" key="1">
    <source>
        <dbReference type="SAM" id="MobiDB-lite"/>
    </source>
</evidence>
<evidence type="ECO:0000313" key="3">
    <source>
        <dbReference type="Proteomes" id="UP000635853"/>
    </source>
</evidence>
<comment type="caution">
    <text evidence="2">The sequence shown here is derived from an EMBL/GenBank/DDBJ whole genome shotgun (WGS) entry which is preliminary data.</text>
</comment>
<feature type="region of interest" description="Disordered" evidence="1">
    <location>
        <begin position="88"/>
        <end position="115"/>
    </location>
</feature>
<reference evidence="3" key="1">
    <citation type="submission" date="2021-01" db="EMBL/GenBank/DDBJ databases">
        <title>Draft genomes of Rhodovulum sulfidophilum.</title>
        <authorList>
            <person name="Guzman M.S."/>
        </authorList>
    </citation>
    <scope>NUCLEOTIDE SEQUENCE [LARGE SCALE GENOMIC DNA]</scope>
    <source>
        <strain evidence="3">AB19</strain>
    </source>
</reference>
<keyword evidence="3" id="KW-1185">Reference proteome</keyword>
<dbReference type="Proteomes" id="UP000635853">
    <property type="component" value="Unassembled WGS sequence"/>
</dbReference>
<proteinExistence type="predicted"/>
<dbReference type="EMBL" id="JAESIL010000052">
    <property type="protein sequence ID" value="MBL3579046.1"/>
    <property type="molecule type" value="Genomic_DNA"/>
</dbReference>
<gene>
    <name evidence="2" type="ORF">JMJ92_12910</name>
</gene>
<name>A0ABS1RK14_9RHOB</name>
<protein>
    <submittedName>
        <fullName evidence="2">Uncharacterized protein</fullName>
    </submittedName>
</protein>
<evidence type="ECO:0000313" key="2">
    <source>
        <dbReference type="EMBL" id="MBL3579046.1"/>
    </source>
</evidence>